<keyword evidence="2 8" id="KW-1003">Cell membrane</keyword>
<name>A0A1I3XEB3_9PROT</name>
<evidence type="ECO:0000256" key="3">
    <source>
        <dbReference type="ARBA" id="ARBA00022692"/>
    </source>
</evidence>
<protein>
    <recommendedName>
        <fullName evidence="8">Putative manganese efflux pump MntP</fullName>
    </recommendedName>
</protein>
<proteinExistence type="inferred from homology"/>
<dbReference type="GO" id="GO:0005384">
    <property type="term" value="F:manganese ion transmembrane transporter activity"/>
    <property type="evidence" value="ECO:0007669"/>
    <property type="project" value="UniProtKB-UniRule"/>
</dbReference>
<evidence type="ECO:0000256" key="4">
    <source>
        <dbReference type="ARBA" id="ARBA00022989"/>
    </source>
</evidence>
<evidence type="ECO:0000313" key="10">
    <source>
        <dbReference type="Proteomes" id="UP000199473"/>
    </source>
</evidence>
<reference evidence="9 10" key="1">
    <citation type="submission" date="2016-10" db="EMBL/GenBank/DDBJ databases">
        <authorList>
            <person name="de Groot N.N."/>
        </authorList>
    </citation>
    <scope>NUCLEOTIDE SEQUENCE [LARGE SCALE GENOMIC DNA]</scope>
    <source>
        <strain evidence="9 10">DSM 19981</strain>
    </source>
</reference>
<dbReference type="InterPro" id="IPR003810">
    <property type="entry name" value="Mntp/YtaF"/>
</dbReference>
<feature type="transmembrane region" description="Helical" evidence="8">
    <location>
        <begin position="134"/>
        <end position="157"/>
    </location>
</feature>
<keyword evidence="4 8" id="KW-1133">Transmembrane helix</keyword>
<feature type="transmembrane region" description="Helical" evidence="8">
    <location>
        <begin position="164"/>
        <end position="182"/>
    </location>
</feature>
<dbReference type="OrthoDB" id="9811590at2"/>
<dbReference type="STRING" id="1123062.SAMN02745775_101229"/>
<dbReference type="AlphaFoldDB" id="A0A1I3XEB3"/>
<dbReference type="Proteomes" id="UP000199473">
    <property type="component" value="Unassembled WGS sequence"/>
</dbReference>
<dbReference type="EMBL" id="FOSQ01000001">
    <property type="protein sequence ID" value="SFK17880.1"/>
    <property type="molecule type" value="Genomic_DNA"/>
</dbReference>
<evidence type="ECO:0000256" key="6">
    <source>
        <dbReference type="ARBA" id="ARBA00023136"/>
    </source>
</evidence>
<feature type="transmembrane region" description="Helical" evidence="8">
    <location>
        <begin position="70"/>
        <end position="86"/>
    </location>
</feature>
<evidence type="ECO:0000256" key="1">
    <source>
        <dbReference type="ARBA" id="ARBA00022448"/>
    </source>
</evidence>
<dbReference type="HAMAP" id="MF_01521">
    <property type="entry name" value="MntP_pump"/>
    <property type="match status" value="1"/>
</dbReference>
<comment type="similarity">
    <text evidence="8">Belongs to the MntP (TC 9.B.29) family.</text>
</comment>
<feature type="transmembrane region" description="Helical" evidence="8">
    <location>
        <begin position="39"/>
        <end position="58"/>
    </location>
</feature>
<feature type="transmembrane region" description="Helical" evidence="8">
    <location>
        <begin position="106"/>
        <end position="128"/>
    </location>
</feature>
<dbReference type="PANTHER" id="PTHR35529">
    <property type="entry name" value="MANGANESE EFFLUX PUMP MNTP-RELATED"/>
    <property type="match status" value="1"/>
</dbReference>
<feature type="transmembrane region" description="Helical" evidence="8">
    <location>
        <begin position="6"/>
        <end position="27"/>
    </location>
</feature>
<dbReference type="InterPro" id="IPR022929">
    <property type="entry name" value="Put_MntP"/>
</dbReference>
<evidence type="ECO:0000256" key="7">
    <source>
        <dbReference type="ARBA" id="ARBA00023211"/>
    </source>
</evidence>
<keyword evidence="7 8" id="KW-0464">Manganese</keyword>
<evidence type="ECO:0000256" key="5">
    <source>
        <dbReference type="ARBA" id="ARBA00023065"/>
    </source>
</evidence>
<evidence type="ECO:0000256" key="8">
    <source>
        <dbReference type="HAMAP-Rule" id="MF_01521"/>
    </source>
</evidence>
<keyword evidence="10" id="KW-1185">Reference proteome</keyword>
<keyword evidence="3 8" id="KW-0812">Transmembrane</keyword>
<dbReference type="PANTHER" id="PTHR35529:SF1">
    <property type="entry name" value="MANGANESE EFFLUX PUMP MNTP-RELATED"/>
    <property type="match status" value="1"/>
</dbReference>
<keyword evidence="6 8" id="KW-0472">Membrane</keyword>
<keyword evidence="5 8" id="KW-0406">Ion transport</keyword>
<gene>
    <name evidence="8" type="primary">mntP</name>
    <name evidence="9" type="ORF">SAMN02745775_101229</name>
</gene>
<organism evidence="9 10">
    <name type="scientific">Falsiroseomonas stagni DSM 19981</name>
    <dbReference type="NCBI Taxonomy" id="1123062"/>
    <lineage>
        <taxon>Bacteria</taxon>
        <taxon>Pseudomonadati</taxon>
        <taxon>Pseudomonadota</taxon>
        <taxon>Alphaproteobacteria</taxon>
        <taxon>Acetobacterales</taxon>
        <taxon>Roseomonadaceae</taxon>
        <taxon>Falsiroseomonas</taxon>
    </lineage>
</organism>
<comment type="function">
    <text evidence="8">Probably functions as a manganese efflux pump.</text>
</comment>
<keyword evidence="1 8" id="KW-0813">Transport</keyword>
<sequence>MSPMTTLALAISMSVDAFAAAIGKGAALDRPRFGEALRTGLVFGAVEAVTPVIGWALGMAASAHVAAVDHWLAFVILGLVGGRMLWGAAQPAEGPVERPRRHGTALLLATAIGTSLDAMAVGVTLAFLDVDITVAAAAIGLATAVMATVGMLVGRWLGGRFGRVAEALGGVALVLLGVKILLEHTILA</sequence>
<dbReference type="Pfam" id="PF02659">
    <property type="entry name" value="Mntp"/>
    <property type="match status" value="1"/>
</dbReference>
<dbReference type="RefSeq" id="WP_092954240.1">
    <property type="nucleotide sequence ID" value="NZ_FOSQ01000001.1"/>
</dbReference>
<dbReference type="GO" id="GO:0005886">
    <property type="term" value="C:plasma membrane"/>
    <property type="evidence" value="ECO:0007669"/>
    <property type="project" value="UniProtKB-SubCell"/>
</dbReference>
<comment type="subcellular location">
    <subcellularLocation>
        <location evidence="8">Cell membrane</location>
        <topology evidence="8">Multi-pass membrane protein</topology>
    </subcellularLocation>
</comment>
<evidence type="ECO:0000256" key="2">
    <source>
        <dbReference type="ARBA" id="ARBA00022475"/>
    </source>
</evidence>
<accession>A0A1I3XEB3</accession>
<evidence type="ECO:0000313" key="9">
    <source>
        <dbReference type="EMBL" id="SFK17880.1"/>
    </source>
</evidence>